<dbReference type="Pfam" id="PF01797">
    <property type="entry name" value="Y1_Tnp"/>
    <property type="match status" value="1"/>
</dbReference>
<dbReference type="PANTHER" id="PTHR33360:SF2">
    <property type="entry name" value="TRANSPOSASE FOR INSERTION SEQUENCE ELEMENT IS200"/>
    <property type="match status" value="1"/>
</dbReference>
<protein>
    <recommendedName>
        <fullName evidence="1">Transposase IS200-like domain-containing protein</fullName>
    </recommendedName>
</protein>
<dbReference type="InterPro" id="IPR036515">
    <property type="entry name" value="Transposase_17_sf"/>
</dbReference>
<gene>
    <name evidence="2" type="ORF">US54_C0026G0010</name>
</gene>
<dbReference type="AlphaFoldDB" id="A0A0G0KAZ5"/>
<evidence type="ECO:0000313" key="2">
    <source>
        <dbReference type="EMBL" id="KKQ37751.1"/>
    </source>
</evidence>
<dbReference type="GO" id="GO:0004803">
    <property type="term" value="F:transposase activity"/>
    <property type="evidence" value="ECO:0007669"/>
    <property type="project" value="InterPro"/>
</dbReference>
<dbReference type="GO" id="GO:0003677">
    <property type="term" value="F:DNA binding"/>
    <property type="evidence" value="ECO:0007669"/>
    <property type="project" value="InterPro"/>
</dbReference>
<dbReference type="EMBL" id="LBTJ01000026">
    <property type="protein sequence ID" value="KKQ37751.1"/>
    <property type="molecule type" value="Genomic_DNA"/>
</dbReference>
<reference evidence="2 3" key="1">
    <citation type="journal article" date="2015" name="Nature">
        <title>rRNA introns, odd ribosomes, and small enigmatic genomes across a large radiation of phyla.</title>
        <authorList>
            <person name="Brown C.T."/>
            <person name="Hug L.A."/>
            <person name="Thomas B.C."/>
            <person name="Sharon I."/>
            <person name="Castelle C.J."/>
            <person name="Singh A."/>
            <person name="Wilkins M.J."/>
            <person name="Williams K.H."/>
            <person name="Banfield J.F."/>
        </authorList>
    </citation>
    <scope>NUCLEOTIDE SEQUENCE [LARGE SCALE GENOMIC DNA]</scope>
</reference>
<dbReference type="Gene3D" id="3.30.70.1290">
    <property type="entry name" value="Transposase IS200-like"/>
    <property type="match status" value="1"/>
</dbReference>
<dbReference type="Proteomes" id="UP000034471">
    <property type="component" value="Unassembled WGS sequence"/>
</dbReference>
<evidence type="ECO:0000313" key="3">
    <source>
        <dbReference type="Proteomes" id="UP000034471"/>
    </source>
</evidence>
<dbReference type="GO" id="GO:0006313">
    <property type="term" value="P:DNA transposition"/>
    <property type="evidence" value="ECO:0007669"/>
    <property type="project" value="InterPro"/>
</dbReference>
<organism evidence="2 3">
    <name type="scientific">Candidatus Roizmanbacteria bacterium GW2011_GWA2_37_7</name>
    <dbReference type="NCBI Taxonomy" id="1618481"/>
    <lineage>
        <taxon>Bacteria</taxon>
        <taxon>Candidatus Roizmaniibacteriota</taxon>
    </lineage>
</organism>
<evidence type="ECO:0000259" key="1">
    <source>
        <dbReference type="SMART" id="SM01321"/>
    </source>
</evidence>
<name>A0A0G0KAZ5_9BACT</name>
<dbReference type="SUPFAM" id="SSF143422">
    <property type="entry name" value="Transposase IS200-like"/>
    <property type="match status" value="1"/>
</dbReference>
<dbReference type="PANTHER" id="PTHR33360">
    <property type="entry name" value="TRANSPOSASE FOR INSERTION SEQUENCE ELEMENT IS200"/>
    <property type="match status" value="1"/>
</dbReference>
<feature type="domain" description="Transposase IS200-like" evidence="1">
    <location>
        <begin position="12"/>
        <end position="131"/>
    </location>
</feature>
<dbReference type="SMART" id="SM01321">
    <property type="entry name" value="Y1_Tnp"/>
    <property type="match status" value="1"/>
</dbReference>
<sequence>MKHTYKRLSHSVWLCKYHIVFCPKYRFYVLEGKVEIKVRNELYKLCGMKDQIDIEEINIQSNHVHMILSVPPKYSISEIMGWLKGKVAIKLFQEQKELSSKYWGRHIWARGYCVSTVGLDEEKIRKYVKWAQEKDQKG</sequence>
<accession>A0A0G0KAZ5</accession>
<dbReference type="NCBIfam" id="NF033573">
    <property type="entry name" value="transpos_IS200"/>
    <property type="match status" value="1"/>
</dbReference>
<comment type="caution">
    <text evidence="2">The sequence shown here is derived from an EMBL/GenBank/DDBJ whole genome shotgun (WGS) entry which is preliminary data.</text>
</comment>
<dbReference type="InterPro" id="IPR002686">
    <property type="entry name" value="Transposase_17"/>
</dbReference>
<proteinExistence type="predicted"/>